<evidence type="ECO:0000256" key="1">
    <source>
        <dbReference type="ARBA" id="ARBA00004141"/>
    </source>
</evidence>
<keyword evidence="6 8" id="KW-0472">Membrane</keyword>
<feature type="transmembrane region" description="Helical" evidence="8">
    <location>
        <begin position="1143"/>
        <end position="1165"/>
    </location>
</feature>
<dbReference type="EMBL" id="ML119052">
    <property type="protein sequence ID" value="ROT41271.1"/>
    <property type="molecule type" value="Genomic_DNA"/>
</dbReference>
<name>A0A3N2Q3C4_SODAK</name>
<evidence type="ECO:0000313" key="11">
    <source>
        <dbReference type="Proteomes" id="UP000272025"/>
    </source>
</evidence>
<dbReference type="GO" id="GO:0006879">
    <property type="term" value="P:intracellular iron ion homeostasis"/>
    <property type="evidence" value="ECO:0007669"/>
    <property type="project" value="TreeGrafter"/>
</dbReference>
<dbReference type="InterPro" id="IPR027417">
    <property type="entry name" value="P-loop_NTPase"/>
</dbReference>
<feature type="transmembrane region" description="Helical" evidence="8">
    <location>
        <begin position="298"/>
        <end position="321"/>
    </location>
</feature>
<organism evidence="10 11">
    <name type="scientific">Sodiomyces alkalinus (strain CBS 110278 / VKM F-3762 / F11)</name>
    <name type="common">Alkaliphilic filamentous fungus</name>
    <dbReference type="NCBI Taxonomy" id="1314773"/>
    <lineage>
        <taxon>Eukaryota</taxon>
        <taxon>Fungi</taxon>
        <taxon>Dikarya</taxon>
        <taxon>Ascomycota</taxon>
        <taxon>Pezizomycotina</taxon>
        <taxon>Sordariomycetes</taxon>
        <taxon>Hypocreomycetidae</taxon>
        <taxon>Glomerellales</taxon>
        <taxon>Plectosphaerellaceae</taxon>
        <taxon>Sodiomyces</taxon>
    </lineage>
</organism>
<dbReference type="Pfam" id="PF01794">
    <property type="entry name" value="Ferric_reduct"/>
    <property type="match status" value="1"/>
</dbReference>
<keyword evidence="4 8" id="KW-1133">Transmembrane helix</keyword>
<dbReference type="RefSeq" id="XP_028469077.1">
    <property type="nucleotide sequence ID" value="XM_028613987.1"/>
</dbReference>
<evidence type="ECO:0000256" key="4">
    <source>
        <dbReference type="ARBA" id="ARBA00022989"/>
    </source>
</evidence>
<dbReference type="Gene3D" id="3.40.50.300">
    <property type="entry name" value="P-loop containing nucleotide triphosphate hydrolases"/>
    <property type="match status" value="1"/>
</dbReference>
<evidence type="ECO:0000256" key="7">
    <source>
        <dbReference type="SAM" id="MobiDB-lite"/>
    </source>
</evidence>
<dbReference type="InterPro" id="IPR040632">
    <property type="entry name" value="Sulfotransfer_4"/>
</dbReference>
<feature type="region of interest" description="Disordered" evidence="7">
    <location>
        <begin position="502"/>
        <end position="547"/>
    </location>
</feature>
<evidence type="ECO:0000256" key="8">
    <source>
        <dbReference type="SAM" id="Phobius"/>
    </source>
</evidence>
<evidence type="ECO:0000256" key="5">
    <source>
        <dbReference type="ARBA" id="ARBA00023065"/>
    </source>
</evidence>
<feature type="domain" description="Ferric oxidoreductase" evidence="9">
    <location>
        <begin position="263"/>
        <end position="380"/>
    </location>
</feature>
<keyword evidence="2" id="KW-0813">Transport</keyword>
<feature type="transmembrane region" description="Helical" evidence="8">
    <location>
        <begin position="365"/>
        <end position="386"/>
    </location>
</feature>
<dbReference type="Gene3D" id="3.40.50.80">
    <property type="entry name" value="Nucleotide-binding domain of ferredoxin-NADP reductase (FNR) module"/>
    <property type="match status" value="1"/>
</dbReference>
<keyword evidence="11" id="KW-1185">Reference proteome</keyword>
<comment type="subcellular location">
    <subcellularLocation>
        <location evidence="1">Membrane</location>
        <topology evidence="1">Multi-pass membrane protein</topology>
    </subcellularLocation>
</comment>
<evidence type="ECO:0000256" key="3">
    <source>
        <dbReference type="ARBA" id="ARBA00022692"/>
    </source>
</evidence>
<feature type="transmembrane region" description="Helical" evidence="8">
    <location>
        <begin position="162"/>
        <end position="181"/>
    </location>
</feature>
<evidence type="ECO:0000256" key="2">
    <source>
        <dbReference type="ARBA" id="ARBA00022448"/>
    </source>
</evidence>
<dbReference type="GeneID" id="39582465"/>
<dbReference type="PANTHER" id="PTHR32361:SF9">
    <property type="entry name" value="FERRIC REDUCTASE TRANSMEMBRANE COMPONENT 3-RELATED"/>
    <property type="match status" value="1"/>
</dbReference>
<dbReference type="STRING" id="1314773.A0A3N2Q3C4"/>
<dbReference type="GO" id="GO:0005886">
    <property type="term" value="C:plasma membrane"/>
    <property type="evidence" value="ECO:0007669"/>
    <property type="project" value="TreeGrafter"/>
</dbReference>
<dbReference type="OrthoDB" id="17725at2759"/>
<dbReference type="CDD" id="cd06186">
    <property type="entry name" value="NOX_Duox_like_FAD_NADP"/>
    <property type="match status" value="1"/>
</dbReference>
<dbReference type="GO" id="GO:0015677">
    <property type="term" value="P:copper ion import"/>
    <property type="evidence" value="ECO:0007669"/>
    <property type="project" value="TreeGrafter"/>
</dbReference>
<dbReference type="GO" id="GO:0000293">
    <property type="term" value="F:ferric-chelate reductase activity"/>
    <property type="evidence" value="ECO:0007669"/>
    <property type="project" value="TreeGrafter"/>
</dbReference>
<dbReference type="Pfam" id="PF17784">
    <property type="entry name" value="Sulfotransfer_4"/>
    <property type="match status" value="1"/>
</dbReference>
<feature type="transmembrane region" description="Helical" evidence="8">
    <location>
        <begin position="336"/>
        <end position="353"/>
    </location>
</feature>
<dbReference type="InterPro" id="IPR039261">
    <property type="entry name" value="FNR_nucleotide-bd"/>
</dbReference>
<gene>
    <name evidence="10" type="ORF">SODALDRAFT_357304</name>
</gene>
<proteinExistence type="predicted"/>
<feature type="transmembrane region" description="Helical" evidence="8">
    <location>
        <begin position="392"/>
        <end position="408"/>
    </location>
</feature>
<evidence type="ECO:0000256" key="6">
    <source>
        <dbReference type="ARBA" id="ARBA00023136"/>
    </source>
</evidence>
<evidence type="ECO:0000313" key="10">
    <source>
        <dbReference type="EMBL" id="ROT41271.1"/>
    </source>
</evidence>
<dbReference type="InterPro" id="IPR051410">
    <property type="entry name" value="Ferric/Cupric_Reductase"/>
</dbReference>
<feature type="transmembrane region" description="Helical" evidence="8">
    <location>
        <begin position="254"/>
        <end position="277"/>
    </location>
</feature>
<dbReference type="AlphaFoldDB" id="A0A3N2Q3C4"/>
<accession>A0A3N2Q3C4</accession>
<keyword evidence="5" id="KW-0406">Ion transport</keyword>
<dbReference type="Proteomes" id="UP000272025">
    <property type="component" value="Unassembled WGS sequence"/>
</dbReference>
<reference evidence="10 11" key="1">
    <citation type="journal article" date="2018" name="Mol. Ecol.">
        <title>The obligate alkalophilic soda-lake fungus Sodiomyces alkalinus has shifted to a protein diet.</title>
        <authorList>
            <person name="Grum-Grzhimaylo A.A."/>
            <person name="Falkoski D.L."/>
            <person name="van den Heuvel J."/>
            <person name="Valero-Jimenez C.A."/>
            <person name="Min B."/>
            <person name="Choi I.G."/>
            <person name="Lipzen A."/>
            <person name="Daum C.G."/>
            <person name="Aanen D.K."/>
            <person name="Tsang A."/>
            <person name="Henrissat B."/>
            <person name="Bilanenko E.N."/>
            <person name="de Vries R.P."/>
            <person name="van Kan J.A.L."/>
            <person name="Grigoriev I.V."/>
            <person name="Debets A.J.M."/>
        </authorList>
    </citation>
    <scope>NUCLEOTIDE SEQUENCE [LARGE SCALE GENOMIC DNA]</scope>
    <source>
        <strain evidence="10 11">F11</strain>
    </source>
</reference>
<feature type="region of interest" description="Disordered" evidence="7">
    <location>
        <begin position="880"/>
        <end position="899"/>
    </location>
</feature>
<dbReference type="SUPFAM" id="SSF52540">
    <property type="entry name" value="P-loop containing nucleoside triphosphate hydrolases"/>
    <property type="match status" value="1"/>
</dbReference>
<keyword evidence="3 8" id="KW-0812">Transmembrane</keyword>
<evidence type="ECO:0000259" key="9">
    <source>
        <dbReference type="Pfam" id="PF01794"/>
    </source>
</evidence>
<dbReference type="PANTHER" id="PTHR32361">
    <property type="entry name" value="FERRIC/CUPRIC REDUCTASE TRANSMEMBRANE COMPONENT"/>
    <property type="match status" value="1"/>
</dbReference>
<feature type="transmembrane region" description="Helical" evidence="8">
    <location>
        <begin position="221"/>
        <end position="242"/>
    </location>
</feature>
<sequence length="1168" mass="127615">MALQAGLRPLLPTTHHLSPLLCRESINGTDSAHLEAAPPTRQCHLQDAAYMRTLALCIERGCARDGGAPVYRSAIEDYWEGHLATGSVGDRSPAMQPIRSYGETLRLAHQDMDVIGRENMLTAVNRQPINQTSLIDEAAWLSSYNGQHSFQEAEFGHGANSLIIAITTCAIPILFSLFRFLPAHSVTASRISVWLDQPFWGHRYRVPVAGNAGIMPTRSQALFIAYILLTNIFLAIFPLHLVQPNYMAPTRAQQIVFVIGDRTGVLAMADLAALFLFSSRNNILLWLTDWSHSTFLLLHRWVAYACIMQAVVHSVLMLVLYDRFHGTHASESQLDYWVWGIVATLAFVLMWPAALPPVRQRAYQIFLSAHQVLAALGLVATFLHIWYLFEYSWGYEIWVYVAGGMWFLDRALRLVRVAANGVRTATVTCVAGSEGHGDGNGDGEYLRVEIEGVAAEGHAYLYFPTLSWRVWEAHPFSVLSSFAGSSSSSSSSSAAAAAASNLPSHVGPSKEIPASSSSATDVEKSAPQTTHRTRSSASSGKDAVPVTTTTTTATATATATGPVRPCTALLMRTLSGATQLLAAKAAGGTITLPVLVESSYHANPAARKLDRCASLVCVAGGVGITAVLPLARRFGGLRTRLVWGMRSDDLLRAAAPELERLSSDRPGIEVETSVGVRLPIAEILRAELLREDEVGDIGIAVCGPPGMADECRRVIGEVVGREKVKRGVVLVDEAFSWSISHRPHEMSTHQQQQLDLPYISQDTSTYYLFLHGLLLHINWGVRYVRLSSSKARGSTLPTPHVGLGMKTHAAHAFVTLEPEGIDSYAAFNILPVDVGHEYPVYRHQRHRPTVRPENIATFISSLPFQGTALLVVKEEQGPKFHPSITMSSPSSPSPRRPRPMQILSLGLPRTGSYSMCLALTKLGYQNVYHGLQAVDSPSDWQHMGRAADALFPSLPSYNGRGMTTETWDELFGPCDAVTDVAGPFAESLLQCYPDAKVVLVLRDFDKWWPSMQTILTAIFGPLANVFRDYLEPLAGNAGTTRQVQKIMGGWMGLPGLGPGDGADVVLASLTEEKGREVYDRHNDLVRRLVPPERLLVYRLGEGWGPLCEFLGKDVPGEPFPHGNEAAAMRRTILNAQLRTFRRAVVGALPYLVGAVALGAGLWLAWDRF</sequence>
<dbReference type="SUPFAM" id="SSF52343">
    <property type="entry name" value="Ferredoxin reductase-like, C-terminal NADP-linked domain"/>
    <property type="match status" value="1"/>
</dbReference>
<protein>
    <recommendedName>
        <fullName evidence="9">Ferric oxidoreductase domain-containing protein</fullName>
    </recommendedName>
</protein>
<dbReference type="InterPro" id="IPR013130">
    <property type="entry name" value="Fe3_Rdtase_TM_dom"/>
</dbReference>
<feature type="transmembrane region" description="Helical" evidence="8">
    <location>
        <begin position="612"/>
        <end position="631"/>
    </location>
</feature>
<feature type="compositionally biased region" description="Polar residues" evidence="7">
    <location>
        <begin position="514"/>
        <end position="539"/>
    </location>
</feature>
<dbReference type="GO" id="GO:0006826">
    <property type="term" value="P:iron ion transport"/>
    <property type="evidence" value="ECO:0007669"/>
    <property type="project" value="TreeGrafter"/>
</dbReference>